<reference evidence="2 3" key="1">
    <citation type="journal article" date="2020" name="Cell">
        <title>Large-Scale Comparative Analyses of Tick Genomes Elucidate Their Genetic Diversity and Vector Capacities.</title>
        <authorList>
            <consortium name="Tick Genome and Microbiome Consortium (TIGMIC)"/>
            <person name="Jia N."/>
            <person name="Wang J."/>
            <person name="Shi W."/>
            <person name="Du L."/>
            <person name="Sun Y."/>
            <person name="Zhan W."/>
            <person name="Jiang J.F."/>
            <person name="Wang Q."/>
            <person name="Zhang B."/>
            <person name="Ji P."/>
            <person name="Bell-Sakyi L."/>
            <person name="Cui X.M."/>
            <person name="Yuan T.T."/>
            <person name="Jiang B.G."/>
            <person name="Yang W.F."/>
            <person name="Lam T.T."/>
            <person name="Chang Q.C."/>
            <person name="Ding S.J."/>
            <person name="Wang X.J."/>
            <person name="Zhu J.G."/>
            <person name="Ruan X.D."/>
            <person name="Zhao L."/>
            <person name="Wei J.T."/>
            <person name="Ye R.Z."/>
            <person name="Que T.C."/>
            <person name="Du C.H."/>
            <person name="Zhou Y.H."/>
            <person name="Cheng J.X."/>
            <person name="Dai P.F."/>
            <person name="Guo W.B."/>
            <person name="Han X.H."/>
            <person name="Huang E.J."/>
            <person name="Li L.F."/>
            <person name="Wei W."/>
            <person name="Gao Y.C."/>
            <person name="Liu J.Z."/>
            <person name="Shao H.Z."/>
            <person name="Wang X."/>
            <person name="Wang C.C."/>
            <person name="Yang T.C."/>
            <person name="Huo Q.B."/>
            <person name="Li W."/>
            <person name="Chen H.Y."/>
            <person name="Chen S.E."/>
            <person name="Zhou L.G."/>
            <person name="Ni X.B."/>
            <person name="Tian J.H."/>
            <person name="Sheng Y."/>
            <person name="Liu T."/>
            <person name="Pan Y.S."/>
            <person name="Xia L.Y."/>
            <person name="Li J."/>
            <person name="Zhao F."/>
            <person name="Cao W.C."/>
        </authorList>
    </citation>
    <scope>NUCLEOTIDE SEQUENCE [LARGE SCALE GENOMIC DNA]</scope>
    <source>
        <strain evidence="2">HaeL-2018</strain>
    </source>
</reference>
<evidence type="ECO:0000256" key="1">
    <source>
        <dbReference type="SAM" id="Phobius"/>
    </source>
</evidence>
<dbReference type="OrthoDB" id="5800391at2759"/>
<keyword evidence="1" id="KW-1133">Transmembrane helix</keyword>
<dbReference type="AlphaFoldDB" id="A0A9J6GBZ4"/>
<sequence length="83" mass="9328">MWNIKHLRDKLNEMWQYTLIASVGQALCTACIGIYTVLDEDIPMSERATAAFYAISLVIDTVDIARLSQDMGDEVSTFIILLT</sequence>
<feature type="transmembrane region" description="Helical" evidence="1">
    <location>
        <begin position="15"/>
        <end position="38"/>
    </location>
</feature>
<keyword evidence="3" id="KW-1185">Reference proteome</keyword>
<dbReference type="EMBL" id="JABSTR010000006">
    <property type="protein sequence ID" value="KAH9372965.1"/>
    <property type="molecule type" value="Genomic_DNA"/>
</dbReference>
<evidence type="ECO:0000313" key="2">
    <source>
        <dbReference type="EMBL" id="KAH9372965.1"/>
    </source>
</evidence>
<proteinExistence type="predicted"/>
<accession>A0A9J6GBZ4</accession>
<organism evidence="2 3">
    <name type="scientific">Haemaphysalis longicornis</name>
    <name type="common">Bush tick</name>
    <dbReference type="NCBI Taxonomy" id="44386"/>
    <lineage>
        <taxon>Eukaryota</taxon>
        <taxon>Metazoa</taxon>
        <taxon>Ecdysozoa</taxon>
        <taxon>Arthropoda</taxon>
        <taxon>Chelicerata</taxon>
        <taxon>Arachnida</taxon>
        <taxon>Acari</taxon>
        <taxon>Parasitiformes</taxon>
        <taxon>Ixodida</taxon>
        <taxon>Ixodoidea</taxon>
        <taxon>Ixodidae</taxon>
        <taxon>Haemaphysalinae</taxon>
        <taxon>Haemaphysalis</taxon>
    </lineage>
</organism>
<keyword evidence="1" id="KW-0812">Transmembrane</keyword>
<comment type="caution">
    <text evidence="2">The sequence shown here is derived from an EMBL/GenBank/DDBJ whole genome shotgun (WGS) entry which is preliminary data.</text>
</comment>
<evidence type="ECO:0000313" key="3">
    <source>
        <dbReference type="Proteomes" id="UP000821853"/>
    </source>
</evidence>
<gene>
    <name evidence="2" type="ORF">HPB48_017074</name>
</gene>
<protein>
    <submittedName>
        <fullName evidence="2">Uncharacterized protein</fullName>
    </submittedName>
</protein>
<keyword evidence="1" id="KW-0472">Membrane</keyword>
<dbReference type="Proteomes" id="UP000821853">
    <property type="component" value="Chromosome 4"/>
</dbReference>
<dbReference type="VEuPathDB" id="VectorBase:HLOH_039961"/>
<name>A0A9J6GBZ4_HAELO</name>